<dbReference type="RefSeq" id="WP_216800398.1">
    <property type="nucleotide sequence ID" value="NZ_CP076723.1"/>
</dbReference>
<dbReference type="Proteomes" id="UP000683557">
    <property type="component" value="Chromosome"/>
</dbReference>
<gene>
    <name evidence="2" type="ORF">KP004_00165</name>
</gene>
<organism evidence="2 3">
    <name type="scientific">Geomonas oryzisoli</name>
    <dbReference type="NCBI Taxonomy" id="2847992"/>
    <lineage>
        <taxon>Bacteria</taxon>
        <taxon>Pseudomonadati</taxon>
        <taxon>Thermodesulfobacteriota</taxon>
        <taxon>Desulfuromonadia</taxon>
        <taxon>Geobacterales</taxon>
        <taxon>Geobacteraceae</taxon>
        <taxon>Geomonas</taxon>
    </lineage>
</organism>
<evidence type="ECO:0000313" key="2">
    <source>
        <dbReference type="EMBL" id="QWV93642.1"/>
    </source>
</evidence>
<dbReference type="PANTHER" id="PTHR43300:SF7">
    <property type="entry name" value="UDP-N-ACETYLBACILLOSAMINE N-ACETYLTRANSFERASE"/>
    <property type="match status" value="1"/>
</dbReference>
<dbReference type="InterPro" id="IPR050179">
    <property type="entry name" value="Trans_hexapeptide_repeat"/>
</dbReference>
<evidence type="ECO:0000256" key="1">
    <source>
        <dbReference type="ARBA" id="ARBA00007274"/>
    </source>
</evidence>
<sequence>MHMVPVNTFPPSVILYGGTGQAKIARPIIEQYGARVVAVFDDTPGLPSPFPGTPIYPGAELPNWLAQQGGAEIGFSVTIGNPHGRARLAIHDRLKGLGLVPVSFAHPTAFIDESAVIGEGAQISAGAIVLAEARLGRCCIINTKASVDHEDVLEDGAEVAPGATLCGLVRLGQAAWVCAGATVLPRLTIGADAIVGAGAVVTRDIPDGATAVGVPARPITKSERNPK</sequence>
<protein>
    <submittedName>
        <fullName evidence="2">Acetyltransferase</fullName>
    </submittedName>
</protein>
<proteinExistence type="inferred from homology"/>
<evidence type="ECO:0000313" key="3">
    <source>
        <dbReference type="Proteomes" id="UP000683557"/>
    </source>
</evidence>
<dbReference type="CDD" id="cd03360">
    <property type="entry name" value="LbH_AT_putative"/>
    <property type="match status" value="1"/>
</dbReference>
<name>A0ABX8JAA9_9BACT</name>
<accession>A0ABX8JAA9</accession>
<dbReference type="EMBL" id="CP076723">
    <property type="protein sequence ID" value="QWV93642.1"/>
    <property type="molecule type" value="Genomic_DNA"/>
</dbReference>
<dbReference type="PANTHER" id="PTHR43300">
    <property type="entry name" value="ACETYLTRANSFERASE"/>
    <property type="match status" value="1"/>
</dbReference>
<reference evidence="2 3" key="1">
    <citation type="submission" date="2021-06" db="EMBL/GenBank/DDBJ databases">
        <title>Gemonas diversity in paddy soil.</title>
        <authorList>
            <person name="Liu G."/>
        </authorList>
    </citation>
    <scope>NUCLEOTIDE SEQUENCE [LARGE SCALE GENOMIC DNA]</scope>
    <source>
        <strain evidence="2 3">RG10</strain>
    </source>
</reference>
<dbReference type="InterPro" id="IPR020019">
    <property type="entry name" value="AcTrfase_PglD-like"/>
</dbReference>
<dbReference type="NCBIfam" id="TIGR03570">
    <property type="entry name" value="NeuD_NnaD"/>
    <property type="match status" value="1"/>
</dbReference>
<comment type="similarity">
    <text evidence="1">Belongs to the transferase hexapeptide repeat family.</text>
</comment>
<keyword evidence="3" id="KW-1185">Reference proteome</keyword>